<organism evidence="2 3">
    <name type="scientific">Nocardioides imazamoxiresistens</name>
    <dbReference type="NCBI Taxonomy" id="3231893"/>
    <lineage>
        <taxon>Bacteria</taxon>
        <taxon>Bacillati</taxon>
        <taxon>Actinomycetota</taxon>
        <taxon>Actinomycetes</taxon>
        <taxon>Propionibacteriales</taxon>
        <taxon>Nocardioidaceae</taxon>
        <taxon>Nocardioides</taxon>
    </lineage>
</organism>
<dbReference type="Proteomes" id="UP001268542">
    <property type="component" value="Unassembled WGS sequence"/>
</dbReference>
<reference evidence="2 3" key="1">
    <citation type="submission" date="2023-08" db="EMBL/GenBank/DDBJ databases">
        <title>Nocardioides seae sp. nov., a bacterium isolated from a soil.</title>
        <authorList>
            <person name="Wang X."/>
        </authorList>
    </citation>
    <scope>NUCLEOTIDE SEQUENCE [LARGE SCALE GENOMIC DNA]</scope>
    <source>
        <strain evidence="2 3">YZH12</strain>
    </source>
</reference>
<dbReference type="Gene3D" id="1.10.1510.10">
    <property type="entry name" value="Uncharacterised protein YqeY/AIM41 PF09424, N-terminal domain"/>
    <property type="match status" value="1"/>
</dbReference>
<evidence type="ECO:0008006" key="4">
    <source>
        <dbReference type="Google" id="ProtNLM"/>
    </source>
</evidence>
<evidence type="ECO:0000313" key="3">
    <source>
        <dbReference type="Proteomes" id="UP001268542"/>
    </source>
</evidence>
<feature type="region of interest" description="Disordered" evidence="1">
    <location>
        <begin position="45"/>
        <end position="66"/>
    </location>
</feature>
<evidence type="ECO:0000256" key="1">
    <source>
        <dbReference type="SAM" id="MobiDB-lite"/>
    </source>
</evidence>
<accession>A0ABU3PY82</accession>
<evidence type="ECO:0000313" key="2">
    <source>
        <dbReference type="EMBL" id="MDT9593772.1"/>
    </source>
</evidence>
<comment type="caution">
    <text evidence="2">The sequence shown here is derived from an EMBL/GenBank/DDBJ whole genome shotgun (WGS) entry which is preliminary data.</text>
</comment>
<proteinExistence type="predicted"/>
<dbReference type="RefSeq" id="WP_315733266.1">
    <property type="nucleotide sequence ID" value="NZ_JAVYII010000005.1"/>
</dbReference>
<keyword evidence="3" id="KW-1185">Reference proteome</keyword>
<protein>
    <recommendedName>
        <fullName evidence="4">GatB/YqeY</fullName>
    </recommendedName>
</protein>
<dbReference type="EMBL" id="JAVYII010000005">
    <property type="protein sequence ID" value="MDT9593772.1"/>
    <property type="molecule type" value="Genomic_DNA"/>
</dbReference>
<dbReference type="InterPro" id="IPR042184">
    <property type="entry name" value="YqeY/Aim41_N"/>
</dbReference>
<gene>
    <name evidence="2" type="ORF">RDV89_11885</name>
</gene>
<sequence>MSTPTGLRDLLRLELTNAVRARDRTVAAAVRSALGALDNAEAVPVPEPTGGVVGVGGSEVPRRELDAEEERRVVAAELAELEAAATTFAGLGLSDRVAEAHRGADVLRAVLLAVGYSDS</sequence>
<name>A0ABU3PY82_9ACTN</name>